<dbReference type="EMBL" id="CYHF01000001">
    <property type="protein sequence ID" value="CUA92991.1"/>
    <property type="molecule type" value="Genomic_DNA"/>
</dbReference>
<dbReference type="Pfam" id="PF11142">
    <property type="entry name" value="DUF2917"/>
    <property type="match status" value="1"/>
</dbReference>
<evidence type="ECO:0000313" key="1">
    <source>
        <dbReference type="EMBL" id="CUA92991.1"/>
    </source>
</evidence>
<reference evidence="2" key="1">
    <citation type="submission" date="2015-08" db="EMBL/GenBank/DDBJ databases">
        <authorList>
            <person name="Varghese N."/>
        </authorList>
    </citation>
    <scope>NUCLEOTIDE SEQUENCE [LARGE SCALE GENOMIC DNA]</scope>
    <source>
        <strain evidence="2">DSM 18181</strain>
    </source>
</reference>
<dbReference type="RefSeq" id="WP_072242937.1">
    <property type="nucleotide sequence ID" value="NZ_CYHF01000001.1"/>
</dbReference>
<evidence type="ECO:0008006" key="3">
    <source>
        <dbReference type="Google" id="ProtNLM"/>
    </source>
</evidence>
<accession>A0A0K6HQ64</accession>
<gene>
    <name evidence="1" type="ORF">Ga0061069_10163</name>
</gene>
<dbReference type="OrthoDB" id="8720906at2"/>
<protein>
    <recommendedName>
        <fullName evidence="3">DUF2917 domain-containing protein</fullName>
    </recommendedName>
</protein>
<name>A0A0K6HQ64_9BURK</name>
<dbReference type="Proteomes" id="UP000183649">
    <property type="component" value="Unassembled WGS sequence"/>
</dbReference>
<proteinExistence type="predicted"/>
<dbReference type="AlphaFoldDB" id="A0A0K6HQ64"/>
<organism evidence="1 2">
    <name type="scientific">Thiomonas bhubaneswarensis</name>
    <dbReference type="NCBI Taxonomy" id="339866"/>
    <lineage>
        <taxon>Bacteria</taxon>
        <taxon>Pseudomonadati</taxon>
        <taxon>Pseudomonadota</taxon>
        <taxon>Betaproteobacteria</taxon>
        <taxon>Burkholderiales</taxon>
        <taxon>Thiomonas</taxon>
    </lineage>
</organism>
<evidence type="ECO:0000313" key="2">
    <source>
        <dbReference type="Proteomes" id="UP000183649"/>
    </source>
</evidence>
<sequence>MSHTEVSIQRDWIELQLGDSLSLKDAAGLSLRIEPPRGEALHGSACCVWLTEEGEPDDVFLCEGDAYRVRGTGRVVLTVWRGAARLRLTPPTVMPAQAARPRSLSGLGRGKRKMGMRMPCGGGFAAP</sequence>
<dbReference type="InterPro" id="IPR021317">
    <property type="entry name" value="DUF2917"/>
</dbReference>
<keyword evidence="2" id="KW-1185">Reference proteome</keyword>